<dbReference type="GO" id="GO:0034477">
    <property type="term" value="P:U6 snRNA 3'-end processing"/>
    <property type="evidence" value="ECO:0007669"/>
    <property type="project" value="InterPro"/>
</dbReference>
<keyword evidence="2" id="KW-0378">Hydrolase</keyword>
<keyword evidence="1" id="KW-0540">Nuclease</keyword>
<evidence type="ECO:0000313" key="9">
    <source>
        <dbReference type="RefSeq" id="XP_027199648.1"/>
    </source>
</evidence>
<dbReference type="RefSeq" id="XP_027199648.1">
    <property type="nucleotide sequence ID" value="XM_027343847.1"/>
</dbReference>
<keyword evidence="8" id="KW-1185">Reference proteome</keyword>
<sequence>MDINSDNFVFEILSHADFFYRSKKAMLPSVKNLSLFNESSRNDDNQNQSHDDSIEKRSRIFPNIRNQFVIHIYYHLDDNTEILQEIRQQFVEKWLNFENEWHISFVYGHYAVQYHQIEPLLCQLSELIKSFESFSLCLNNVRILPNSDKSRYFLAICQTHSDDDIDNEMGDNEISLKKLHSPLAPNRVLIKSIHHIIRKYRSEIVPVDDSQLEKFIYHTSIAWFTPEHVDEAQKICDKLNQNYFNDEDDDRILFIRIDRIHLKIGHISRIINLL</sequence>
<protein>
    <recommendedName>
        <fullName evidence="6">U6 snRNA phosphodiesterase 1</fullName>
    </recommendedName>
    <alternativeName>
        <fullName evidence="7">3'-5' RNA exonuclease USB1</fullName>
    </alternativeName>
</protein>
<name>A0A6P6Y2D0_DERPT</name>
<evidence type="ECO:0000256" key="4">
    <source>
        <dbReference type="ARBA" id="ARBA00023242"/>
    </source>
</evidence>
<evidence type="ECO:0000256" key="7">
    <source>
        <dbReference type="ARBA" id="ARBA00030030"/>
    </source>
</evidence>
<comment type="catalytic activity">
    <reaction evidence="5">
        <text>a 3'-end uridylyl-uridine-RNA = a 3'-end 2',3'-cyclophospho-uridine-RNA + uridine</text>
        <dbReference type="Rhea" id="RHEA:46052"/>
        <dbReference type="Rhea" id="RHEA-COMP:17384"/>
        <dbReference type="Rhea" id="RHEA-COMP:17385"/>
        <dbReference type="ChEBI" id="CHEBI:16704"/>
        <dbReference type="ChEBI" id="CHEBI:85643"/>
        <dbReference type="ChEBI" id="CHEBI:85644"/>
    </reaction>
    <physiologicalReaction direction="left-to-right" evidence="5">
        <dbReference type="Rhea" id="RHEA:46053"/>
    </physiologicalReaction>
</comment>
<dbReference type="KEGG" id="dpte:113793775"/>
<dbReference type="Proteomes" id="UP000515146">
    <property type="component" value="Unplaced"/>
</dbReference>
<evidence type="ECO:0000256" key="5">
    <source>
        <dbReference type="ARBA" id="ARBA00029300"/>
    </source>
</evidence>
<gene>
    <name evidence="9" type="primary">LOC113793775</name>
</gene>
<reference evidence="9" key="1">
    <citation type="submission" date="2025-08" db="UniProtKB">
        <authorList>
            <consortium name="RefSeq"/>
        </authorList>
    </citation>
    <scope>IDENTIFICATION</scope>
    <source>
        <strain evidence="9">Airmid</strain>
    </source>
</reference>
<dbReference type="GeneID" id="113793775"/>
<dbReference type="InterPro" id="IPR027521">
    <property type="entry name" value="Usb1"/>
</dbReference>
<keyword evidence="3" id="KW-0456">Lyase</keyword>
<evidence type="ECO:0000256" key="3">
    <source>
        <dbReference type="ARBA" id="ARBA00023239"/>
    </source>
</evidence>
<keyword evidence="4" id="KW-0539">Nucleus</keyword>
<evidence type="ECO:0000313" key="8">
    <source>
        <dbReference type="Proteomes" id="UP000515146"/>
    </source>
</evidence>
<dbReference type="PANTHER" id="PTHR13522:SF3">
    <property type="entry name" value="U6 SNRNA PHOSPHODIESTERASE 1"/>
    <property type="match status" value="1"/>
</dbReference>
<dbReference type="GO" id="GO:0016829">
    <property type="term" value="F:lyase activity"/>
    <property type="evidence" value="ECO:0007669"/>
    <property type="project" value="UniProtKB-KW"/>
</dbReference>
<evidence type="ECO:0000256" key="1">
    <source>
        <dbReference type="ARBA" id="ARBA00022722"/>
    </source>
</evidence>
<dbReference type="AlphaFoldDB" id="A0A6P6Y2D0"/>
<dbReference type="PANTHER" id="PTHR13522">
    <property type="entry name" value="U6 SNRNA PHOSPHODIESTERASE 1"/>
    <property type="match status" value="1"/>
</dbReference>
<dbReference type="OMA" id="GNICHTI"/>
<proteinExistence type="predicted"/>
<evidence type="ECO:0000256" key="2">
    <source>
        <dbReference type="ARBA" id="ARBA00022801"/>
    </source>
</evidence>
<dbReference type="Pfam" id="PF09749">
    <property type="entry name" value="HVSL"/>
    <property type="match status" value="1"/>
</dbReference>
<organism evidence="8 9">
    <name type="scientific">Dermatophagoides pteronyssinus</name>
    <name type="common">European house dust mite</name>
    <dbReference type="NCBI Taxonomy" id="6956"/>
    <lineage>
        <taxon>Eukaryota</taxon>
        <taxon>Metazoa</taxon>
        <taxon>Ecdysozoa</taxon>
        <taxon>Arthropoda</taxon>
        <taxon>Chelicerata</taxon>
        <taxon>Arachnida</taxon>
        <taxon>Acari</taxon>
        <taxon>Acariformes</taxon>
        <taxon>Sarcoptiformes</taxon>
        <taxon>Astigmata</taxon>
        <taxon>Psoroptidia</taxon>
        <taxon>Analgoidea</taxon>
        <taxon>Pyroglyphidae</taxon>
        <taxon>Dermatophagoidinae</taxon>
        <taxon>Dermatophagoides</taxon>
    </lineage>
</organism>
<dbReference type="GO" id="GO:0005634">
    <property type="term" value="C:nucleus"/>
    <property type="evidence" value="ECO:0007669"/>
    <property type="project" value="TreeGrafter"/>
</dbReference>
<dbReference type="InParanoid" id="A0A6P6Y2D0"/>
<dbReference type="GO" id="GO:0000175">
    <property type="term" value="F:3'-5'-RNA exonuclease activity"/>
    <property type="evidence" value="ECO:0007669"/>
    <property type="project" value="TreeGrafter"/>
</dbReference>
<evidence type="ECO:0000256" key="6">
    <source>
        <dbReference type="ARBA" id="ARBA00029543"/>
    </source>
</evidence>
<dbReference type="Gene3D" id="3.90.1140.10">
    <property type="entry name" value="Cyclic phosphodiesterase"/>
    <property type="match status" value="1"/>
</dbReference>
<accession>A0A6P6Y2D0</accession>
<dbReference type="OrthoDB" id="49151at2759"/>